<protein>
    <submittedName>
        <fullName evidence="2">Uncharacterized protein</fullName>
    </submittedName>
</protein>
<name>A0AC34GC37_9BILA</name>
<proteinExistence type="predicted"/>
<evidence type="ECO:0000313" key="2">
    <source>
        <dbReference type="WBParaSite" id="ES5_v2.g27319.t1"/>
    </source>
</evidence>
<dbReference type="WBParaSite" id="ES5_v2.g27319.t1">
    <property type="protein sequence ID" value="ES5_v2.g27319.t1"/>
    <property type="gene ID" value="ES5_v2.g27319"/>
</dbReference>
<dbReference type="Proteomes" id="UP000887579">
    <property type="component" value="Unplaced"/>
</dbReference>
<evidence type="ECO:0000313" key="1">
    <source>
        <dbReference type="Proteomes" id="UP000887579"/>
    </source>
</evidence>
<reference evidence="2" key="1">
    <citation type="submission" date="2022-11" db="UniProtKB">
        <authorList>
            <consortium name="WormBaseParasite"/>
        </authorList>
    </citation>
    <scope>IDENTIFICATION</scope>
</reference>
<accession>A0AC34GC37</accession>
<sequence length="87" mass="9788">MKKDMEELTKRHQKQRDAIQKQQQTNVDKLIFDSQKMSKKKNNLGSSGSSGSRHSSLGGRASDPSSSNISDMCNDHKVSLCKFKFNI</sequence>
<organism evidence="1 2">
    <name type="scientific">Panagrolaimus sp. ES5</name>
    <dbReference type="NCBI Taxonomy" id="591445"/>
    <lineage>
        <taxon>Eukaryota</taxon>
        <taxon>Metazoa</taxon>
        <taxon>Ecdysozoa</taxon>
        <taxon>Nematoda</taxon>
        <taxon>Chromadorea</taxon>
        <taxon>Rhabditida</taxon>
        <taxon>Tylenchina</taxon>
        <taxon>Panagrolaimomorpha</taxon>
        <taxon>Panagrolaimoidea</taxon>
        <taxon>Panagrolaimidae</taxon>
        <taxon>Panagrolaimus</taxon>
    </lineage>
</organism>